<dbReference type="InterPro" id="IPR029044">
    <property type="entry name" value="Nucleotide-diphossugar_trans"/>
</dbReference>
<dbReference type="SUPFAM" id="SSF53448">
    <property type="entry name" value="Nucleotide-diphospho-sugar transferases"/>
    <property type="match status" value="1"/>
</dbReference>
<evidence type="ECO:0000313" key="2">
    <source>
        <dbReference type="EMBL" id="CAH0110650.1"/>
    </source>
</evidence>
<dbReference type="AlphaFoldDB" id="A0A8J2WMS2"/>
<evidence type="ECO:0008006" key="4">
    <source>
        <dbReference type="Google" id="ProtNLM"/>
    </source>
</evidence>
<dbReference type="GO" id="GO:0016020">
    <property type="term" value="C:membrane"/>
    <property type="evidence" value="ECO:0007669"/>
    <property type="project" value="GOC"/>
</dbReference>
<dbReference type="InterPro" id="IPR007577">
    <property type="entry name" value="GlycoTrfase_DXD_sugar-bd_CS"/>
</dbReference>
<reference evidence="2" key="1">
    <citation type="submission" date="2021-11" db="EMBL/GenBank/DDBJ databases">
        <authorList>
            <person name="Schell T."/>
        </authorList>
    </citation>
    <scope>NUCLEOTIDE SEQUENCE</scope>
    <source>
        <strain evidence="2">M5</strain>
    </source>
</reference>
<sequence length="357" mass="39671">MKLALIFLSICVVISQQQYFHPRMMMGNPWMSPFAQHPMYFNNNMMARAKSQGSFDFLPSNARFLSGSSSSSIGNPLLKTVTFTITSTCTALSVTTCVAISNLSPNPIACAGRRKRFAEYNDEQGEDIGAQYPIIPSEVRIVMPTAEPTVADLESETNNNTAIITNNERLPKLNKALSIFFIETSGRSCLTARQACGIESAARANAEAIITLYMEKNLIVNLSKIDSDRREIDCDITSALEFYRTGSFNTSTTPLVHRSDIIRVALLWKNGGVYLDLDCIVMRPLDVLNNTSMILAFRWDNYLSLGPPALTEAILEFCNRNDIPASKWLHCWRNSSIFIQPADSFYAIGSGRADVVE</sequence>
<dbReference type="OrthoDB" id="409543at2759"/>
<organism evidence="2 3">
    <name type="scientific">Daphnia galeata</name>
    <dbReference type="NCBI Taxonomy" id="27404"/>
    <lineage>
        <taxon>Eukaryota</taxon>
        <taxon>Metazoa</taxon>
        <taxon>Ecdysozoa</taxon>
        <taxon>Arthropoda</taxon>
        <taxon>Crustacea</taxon>
        <taxon>Branchiopoda</taxon>
        <taxon>Diplostraca</taxon>
        <taxon>Cladocera</taxon>
        <taxon>Anomopoda</taxon>
        <taxon>Daphniidae</taxon>
        <taxon>Daphnia</taxon>
    </lineage>
</organism>
<dbReference type="GO" id="GO:0016758">
    <property type="term" value="F:hexosyltransferase activity"/>
    <property type="evidence" value="ECO:0007669"/>
    <property type="project" value="TreeGrafter"/>
</dbReference>
<dbReference type="EMBL" id="CAKKLH010000304">
    <property type="protein sequence ID" value="CAH0110650.1"/>
    <property type="molecule type" value="Genomic_DNA"/>
</dbReference>
<feature type="signal peptide" evidence="1">
    <location>
        <begin position="1"/>
        <end position="17"/>
    </location>
</feature>
<protein>
    <recommendedName>
        <fullName evidence="4">Alpha-1,4-N-acetylglucosaminyltransferase</fullName>
    </recommendedName>
</protein>
<name>A0A8J2WMS2_9CRUS</name>
<dbReference type="Pfam" id="PF04488">
    <property type="entry name" value="Gly_transf_sug"/>
    <property type="match status" value="1"/>
</dbReference>
<evidence type="ECO:0000313" key="3">
    <source>
        <dbReference type="Proteomes" id="UP000789390"/>
    </source>
</evidence>
<feature type="chain" id="PRO_5035221760" description="Alpha-1,4-N-acetylglucosaminyltransferase" evidence="1">
    <location>
        <begin position="18"/>
        <end position="357"/>
    </location>
</feature>
<evidence type="ECO:0000256" key="1">
    <source>
        <dbReference type="SAM" id="SignalP"/>
    </source>
</evidence>
<dbReference type="Proteomes" id="UP000789390">
    <property type="component" value="Unassembled WGS sequence"/>
</dbReference>
<keyword evidence="1" id="KW-0732">Signal</keyword>
<comment type="caution">
    <text evidence="2">The sequence shown here is derived from an EMBL/GenBank/DDBJ whole genome shotgun (WGS) entry which is preliminary data.</text>
</comment>
<dbReference type="Gene3D" id="3.90.550.20">
    <property type="match status" value="1"/>
</dbReference>
<gene>
    <name evidence="2" type="ORF">DGAL_LOCUS14241</name>
</gene>
<accession>A0A8J2WMS2</accession>
<dbReference type="PANTHER" id="PTHR12042:SF21">
    <property type="entry name" value="ALPHA1,4-GALACTOSYLTRANSFERASE 1-RELATED"/>
    <property type="match status" value="1"/>
</dbReference>
<dbReference type="GO" id="GO:0006688">
    <property type="term" value="P:glycosphingolipid biosynthetic process"/>
    <property type="evidence" value="ECO:0007669"/>
    <property type="project" value="TreeGrafter"/>
</dbReference>
<dbReference type="InterPro" id="IPR051981">
    <property type="entry name" value="Glycosyltransf_32"/>
</dbReference>
<proteinExistence type="predicted"/>
<keyword evidence="3" id="KW-1185">Reference proteome</keyword>
<dbReference type="PANTHER" id="PTHR12042">
    <property type="entry name" value="LACTOSYLCERAMIDE 4-ALPHA-GALACTOSYLTRANSFERASE ALPHA- 1,4-GALACTOSYLTRANSFERASE"/>
    <property type="match status" value="1"/>
</dbReference>